<evidence type="ECO:0000256" key="1">
    <source>
        <dbReference type="ARBA" id="ARBA00004141"/>
    </source>
</evidence>
<keyword evidence="3 7" id="KW-0812">Transmembrane</keyword>
<dbReference type="GO" id="GO:0016020">
    <property type="term" value="C:membrane"/>
    <property type="evidence" value="ECO:0007669"/>
    <property type="project" value="UniProtKB-SubCell"/>
</dbReference>
<dbReference type="EC" id="2.3.1.225" evidence="7"/>
<keyword evidence="6 7" id="KW-0012">Acyltransferase</keyword>
<feature type="transmembrane region" description="Helical" evidence="7">
    <location>
        <begin position="21"/>
        <end position="45"/>
    </location>
</feature>
<dbReference type="InterPro" id="IPR001594">
    <property type="entry name" value="Palmitoyltrfase_DHHC"/>
</dbReference>
<evidence type="ECO:0000256" key="6">
    <source>
        <dbReference type="ARBA" id="ARBA00023315"/>
    </source>
</evidence>
<keyword evidence="2 7" id="KW-0808">Transferase</keyword>
<dbReference type="EnsemblMetazoa" id="PPAI003131-RA">
    <property type="protein sequence ID" value="PPAI003131-PA"/>
    <property type="gene ID" value="PPAI003131"/>
</dbReference>
<dbReference type="PANTHER" id="PTHR12246">
    <property type="entry name" value="PALMITOYLTRANSFERASE ZDHHC16"/>
    <property type="match status" value="1"/>
</dbReference>
<protein>
    <recommendedName>
        <fullName evidence="7">Palmitoyltransferase</fullName>
        <ecNumber evidence="7">2.3.1.225</ecNumber>
    </recommendedName>
</protein>
<evidence type="ECO:0000256" key="5">
    <source>
        <dbReference type="ARBA" id="ARBA00023136"/>
    </source>
</evidence>
<feature type="domain" description="Palmitoyltransferase DHHC" evidence="8">
    <location>
        <begin position="8"/>
        <end position="147"/>
    </location>
</feature>
<dbReference type="VEuPathDB" id="VectorBase:PPAPM1_006964"/>
<evidence type="ECO:0000256" key="3">
    <source>
        <dbReference type="ARBA" id="ARBA00022692"/>
    </source>
</evidence>
<evidence type="ECO:0000256" key="4">
    <source>
        <dbReference type="ARBA" id="ARBA00022989"/>
    </source>
</evidence>
<accession>A0A1B0D6M2</accession>
<comment type="subcellular location">
    <subcellularLocation>
        <location evidence="1">Membrane</location>
        <topology evidence="1">Multi-pass membrane protein</topology>
    </subcellularLocation>
</comment>
<dbReference type="EMBL" id="AJVK01012089">
    <property type="status" value="NOT_ANNOTATED_CDS"/>
    <property type="molecule type" value="Genomic_DNA"/>
</dbReference>
<dbReference type="RefSeq" id="XP_055699164.1">
    <property type="nucleotide sequence ID" value="XM_055843189.1"/>
</dbReference>
<dbReference type="OrthoDB" id="331948at2759"/>
<evidence type="ECO:0000313" key="9">
    <source>
        <dbReference type="EnsemblMetazoa" id="PPAI003131-PA"/>
    </source>
</evidence>
<dbReference type="VEuPathDB" id="VectorBase:PPAI003131"/>
<keyword evidence="5 7" id="KW-0472">Membrane</keyword>
<dbReference type="InterPro" id="IPR039859">
    <property type="entry name" value="PFA4/ZDH16/20/ERF2-like"/>
</dbReference>
<dbReference type="GO" id="GO:0019706">
    <property type="term" value="F:protein-cysteine S-palmitoyltransferase activity"/>
    <property type="evidence" value="ECO:0007669"/>
    <property type="project" value="UniProtKB-EC"/>
</dbReference>
<dbReference type="KEGG" id="ppap:129799369"/>
<keyword evidence="4 7" id="KW-1133">Transmembrane helix</keyword>
<organism evidence="9 10">
    <name type="scientific">Phlebotomus papatasi</name>
    <name type="common">Sandfly</name>
    <dbReference type="NCBI Taxonomy" id="29031"/>
    <lineage>
        <taxon>Eukaryota</taxon>
        <taxon>Metazoa</taxon>
        <taxon>Ecdysozoa</taxon>
        <taxon>Arthropoda</taxon>
        <taxon>Hexapoda</taxon>
        <taxon>Insecta</taxon>
        <taxon>Pterygota</taxon>
        <taxon>Neoptera</taxon>
        <taxon>Endopterygota</taxon>
        <taxon>Diptera</taxon>
        <taxon>Nematocera</taxon>
        <taxon>Psychodoidea</taxon>
        <taxon>Psychodidae</taxon>
        <taxon>Phlebotomus</taxon>
        <taxon>Phlebotomus</taxon>
    </lineage>
</organism>
<reference evidence="9" key="1">
    <citation type="submission" date="2022-08" db="UniProtKB">
        <authorList>
            <consortium name="EnsemblMetazoa"/>
        </authorList>
    </citation>
    <scope>IDENTIFICATION</scope>
    <source>
        <strain evidence="9">Israel</strain>
    </source>
</reference>
<keyword evidence="10" id="KW-1185">Reference proteome</keyword>
<sequence>MTTGWYVAWLNNCVGFGNHRYFFLYMVYTTLGSLFIIIFGMGIGINSLVLSDGEGWFETEPLEGHPVRFNISGHALPITEMNEYGEDGVMPVHHDLPVPHELGNNAAKHRAILFMAIINVAVVLALGSLSFWHSSLIGRGETSIEAYINRAETKRLTNLGKSYTNPYNFGKKKNWRLFLGLVKGRSWWRHVLLPSTHKPEGTGLTWHTVSSESQLLQSEDDWP</sequence>
<evidence type="ECO:0000256" key="2">
    <source>
        <dbReference type="ARBA" id="ARBA00022679"/>
    </source>
</evidence>
<evidence type="ECO:0000313" key="10">
    <source>
        <dbReference type="Proteomes" id="UP000092462"/>
    </source>
</evidence>
<evidence type="ECO:0000256" key="7">
    <source>
        <dbReference type="RuleBase" id="RU079119"/>
    </source>
</evidence>
<dbReference type="PROSITE" id="PS50216">
    <property type="entry name" value="DHHC"/>
    <property type="match status" value="1"/>
</dbReference>
<evidence type="ECO:0000259" key="8">
    <source>
        <dbReference type="Pfam" id="PF01529"/>
    </source>
</evidence>
<dbReference type="Pfam" id="PF01529">
    <property type="entry name" value="DHHC"/>
    <property type="match status" value="1"/>
</dbReference>
<comment type="similarity">
    <text evidence="7">Belongs to the DHHC palmitoyltransferase family.</text>
</comment>
<proteinExistence type="inferred from homology"/>
<comment type="catalytic activity">
    <reaction evidence="7">
        <text>L-cysteinyl-[protein] + hexadecanoyl-CoA = S-hexadecanoyl-L-cysteinyl-[protein] + CoA</text>
        <dbReference type="Rhea" id="RHEA:36683"/>
        <dbReference type="Rhea" id="RHEA-COMP:10131"/>
        <dbReference type="Rhea" id="RHEA-COMP:11032"/>
        <dbReference type="ChEBI" id="CHEBI:29950"/>
        <dbReference type="ChEBI" id="CHEBI:57287"/>
        <dbReference type="ChEBI" id="CHEBI:57379"/>
        <dbReference type="ChEBI" id="CHEBI:74151"/>
        <dbReference type="EC" id="2.3.1.225"/>
    </reaction>
</comment>
<name>A0A1B0D6M2_PHLPP</name>
<feature type="transmembrane region" description="Helical" evidence="7">
    <location>
        <begin position="111"/>
        <end position="132"/>
    </location>
</feature>
<dbReference type="Proteomes" id="UP000092462">
    <property type="component" value="Unassembled WGS sequence"/>
</dbReference>
<dbReference type="AlphaFoldDB" id="A0A1B0D6M2"/>
<dbReference type="GeneID" id="129799369"/>
<comment type="domain">
    <text evidence="7">The DHHC domain is required for palmitoyltransferase activity.</text>
</comment>